<keyword evidence="2" id="KW-1185">Reference proteome</keyword>
<dbReference type="EMBL" id="ML978071">
    <property type="protein sequence ID" value="KAF2013419.1"/>
    <property type="molecule type" value="Genomic_DNA"/>
</dbReference>
<evidence type="ECO:0000313" key="1">
    <source>
        <dbReference type="EMBL" id="KAF2013419.1"/>
    </source>
</evidence>
<feature type="non-terminal residue" evidence="1">
    <location>
        <position position="1"/>
    </location>
</feature>
<accession>A0A6A5XKK8</accession>
<feature type="non-terminal residue" evidence="1">
    <location>
        <position position="101"/>
    </location>
</feature>
<dbReference type="PANTHER" id="PTHR42085">
    <property type="entry name" value="F-BOX DOMAIN-CONTAINING PROTEIN"/>
    <property type="match status" value="1"/>
</dbReference>
<sequence>STLLNQKQSPFLRLPAELRNQIYEYYFEEGSVYLDDSEIYYADSSSFRAFNYIGLILVCRQIHADTALFPYTKLLFNFAWFTSGQIGAWIEKRSQIQKEAI</sequence>
<reference evidence="1" key="1">
    <citation type="journal article" date="2020" name="Stud. Mycol.">
        <title>101 Dothideomycetes genomes: a test case for predicting lifestyles and emergence of pathogens.</title>
        <authorList>
            <person name="Haridas S."/>
            <person name="Albert R."/>
            <person name="Binder M."/>
            <person name="Bloem J."/>
            <person name="Labutti K."/>
            <person name="Salamov A."/>
            <person name="Andreopoulos B."/>
            <person name="Baker S."/>
            <person name="Barry K."/>
            <person name="Bills G."/>
            <person name="Bluhm B."/>
            <person name="Cannon C."/>
            <person name="Castanera R."/>
            <person name="Culley D."/>
            <person name="Daum C."/>
            <person name="Ezra D."/>
            <person name="Gonzalez J."/>
            <person name="Henrissat B."/>
            <person name="Kuo A."/>
            <person name="Liang C."/>
            <person name="Lipzen A."/>
            <person name="Lutzoni F."/>
            <person name="Magnuson J."/>
            <person name="Mondo S."/>
            <person name="Nolan M."/>
            <person name="Ohm R."/>
            <person name="Pangilinan J."/>
            <person name="Park H.-J."/>
            <person name="Ramirez L."/>
            <person name="Alfaro M."/>
            <person name="Sun H."/>
            <person name="Tritt A."/>
            <person name="Yoshinaga Y."/>
            <person name="Zwiers L.-H."/>
            <person name="Turgeon B."/>
            <person name="Goodwin S."/>
            <person name="Spatafora J."/>
            <person name="Crous P."/>
            <person name="Grigoriev I."/>
        </authorList>
    </citation>
    <scope>NUCLEOTIDE SEQUENCE</scope>
    <source>
        <strain evidence="1">CBS 175.79</strain>
    </source>
</reference>
<dbReference type="RefSeq" id="XP_033381758.1">
    <property type="nucleotide sequence ID" value="XM_033523035.1"/>
</dbReference>
<gene>
    <name evidence="1" type="ORF">BU24DRAFT_331283</name>
</gene>
<dbReference type="Proteomes" id="UP000799778">
    <property type="component" value="Unassembled WGS sequence"/>
</dbReference>
<evidence type="ECO:0000313" key="2">
    <source>
        <dbReference type="Proteomes" id="UP000799778"/>
    </source>
</evidence>
<dbReference type="OrthoDB" id="5413827at2759"/>
<dbReference type="AlphaFoldDB" id="A0A6A5XKK8"/>
<protein>
    <submittedName>
        <fullName evidence="1">Uncharacterized protein</fullName>
    </submittedName>
</protein>
<name>A0A6A5XKK8_9PLEO</name>
<proteinExistence type="predicted"/>
<dbReference type="GeneID" id="54280432"/>
<dbReference type="PANTHER" id="PTHR42085:SF1">
    <property type="entry name" value="F-BOX DOMAIN-CONTAINING PROTEIN"/>
    <property type="match status" value="1"/>
</dbReference>
<dbReference type="InterPro" id="IPR038883">
    <property type="entry name" value="AN11006-like"/>
</dbReference>
<organism evidence="1 2">
    <name type="scientific">Aaosphaeria arxii CBS 175.79</name>
    <dbReference type="NCBI Taxonomy" id="1450172"/>
    <lineage>
        <taxon>Eukaryota</taxon>
        <taxon>Fungi</taxon>
        <taxon>Dikarya</taxon>
        <taxon>Ascomycota</taxon>
        <taxon>Pezizomycotina</taxon>
        <taxon>Dothideomycetes</taxon>
        <taxon>Pleosporomycetidae</taxon>
        <taxon>Pleosporales</taxon>
        <taxon>Pleosporales incertae sedis</taxon>
        <taxon>Aaosphaeria</taxon>
    </lineage>
</organism>